<proteinExistence type="predicted"/>
<gene>
    <name evidence="2" type="ORF">GGR05_003487</name>
</gene>
<comment type="caution">
    <text evidence="2">The sequence shown here is derived from an EMBL/GenBank/DDBJ whole genome shotgun (WGS) entry which is preliminary data.</text>
</comment>
<dbReference type="OrthoDB" id="7909136at2"/>
<evidence type="ECO:0000313" key="2">
    <source>
        <dbReference type="EMBL" id="MBB3937321.1"/>
    </source>
</evidence>
<reference evidence="2 3" key="1">
    <citation type="submission" date="2020-08" db="EMBL/GenBank/DDBJ databases">
        <title>Genomic Encyclopedia of Type Strains, Phase IV (KMG-IV): sequencing the most valuable type-strain genomes for metagenomic binning, comparative biology and taxonomic classification.</title>
        <authorList>
            <person name="Goeker M."/>
        </authorList>
    </citation>
    <scope>NUCLEOTIDE SEQUENCE [LARGE SCALE GENOMIC DNA]</scope>
    <source>
        <strain evidence="2 3">DSM 25024</strain>
    </source>
</reference>
<organism evidence="2 3">
    <name type="scientific">Aureimonas phyllosphaerae</name>
    <dbReference type="NCBI Taxonomy" id="1166078"/>
    <lineage>
        <taxon>Bacteria</taxon>
        <taxon>Pseudomonadati</taxon>
        <taxon>Pseudomonadota</taxon>
        <taxon>Alphaproteobacteria</taxon>
        <taxon>Hyphomicrobiales</taxon>
        <taxon>Aurantimonadaceae</taxon>
        <taxon>Aureimonas</taxon>
    </lineage>
</organism>
<evidence type="ECO:0000313" key="3">
    <source>
        <dbReference type="Proteomes" id="UP000531216"/>
    </source>
</evidence>
<protein>
    <submittedName>
        <fullName evidence="2">Uncharacterized protein</fullName>
    </submittedName>
</protein>
<dbReference type="RefSeq" id="WP_090964271.1">
    <property type="nucleotide sequence ID" value="NZ_CP181348.1"/>
</dbReference>
<dbReference type="AlphaFoldDB" id="A0A7W6FVN2"/>
<feature type="region of interest" description="Disordered" evidence="1">
    <location>
        <begin position="1"/>
        <end position="29"/>
    </location>
</feature>
<evidence type="ECO:0000256" key="1">
    <source>
        <dbReference type="SAM" id="MobiDB-lite"/>
    </source>
</evidence>
<accession>A0A7W6FVN2</accession>
<name>A0A7W6FVN2_9HYPH</name>
<sequence>MFQDKFAGVSVPTFKRGSDGPRGDGTGYRPIRCRGEVTMASGLAADVARLLDVDPEVDYWRCRVAVDGCTHPADFSSHGDRGVEYLFLQPAGQPHPASENLPPAARIVTPIDVDQVRLENAKLILPFARWRVTIDDRIRLLAALDEDGSVTLADCLAIMRHASRPVAAVAALALARVVDLDLDTPLGSRTRVIRRAD</sequence>
<dbReference type="EMBL" id="JACIDO010000008">
    <property type="protein sequence ID" value="MBB3937321.1"/>
    <property type="molecule type" value="Genomic_DNA"/>
</dbReference>
<keyword evidence="3" id="KW-1185">Reference proteome</keyword>
<dbReference type="Proteomes" id="UP000531216">
    <property type="component" value="Unassembled WGS sequence"/>
</dbReference>